<proteinExistence type="predicted"/>
<protein>
    <submittedName>
        <fullName evidence="1">Uncharacterized protein</fullName>
    </submittedName>
</protein>
<reference evidence="1 2" key="2">
    <citation type="submission" date="2009-05" db="EMBL/GenBank/DDBJ databases">
        <authorList>
            <person name="Harkins D.M."/>
            <person name="DeShazer D."/>
            <person name="Woods D.E."/>
            <person name="Brinkac L.M."/>
            <person name="Brown K.A."/>
            <person name="Hung G.C."/>
            <person name="Tuanyok A."/>
            <person name="Zhang B."/>
            <person name="Nierman W.C."/>
        </authorList>
    </citation>
    <scope>NUCLEOTIDE SEQUENCE [LARGE SCALE GENOMIC DNA]</scope>
    <source>
        <strain evidence="1 2">1710a</strain>
    </source>
</reference>
<accession>A0A0E1W0Y3</accession>
<evidence type="ECO:0000313" key="1">
    <source>
        <dbReference type="EMBL" id="EET06850.1"/>
    </source>
</evidence>
<organism evidence="1 2">
    <name type="scientific">Burkholderia pseudomallei 1710a</name>
    <dbReference type="NCBI Taxonomy" id="320371"/>
    <lineage>
        <taxon>Bacteria</taxon>
        <taxon>Pseudomonadati</taxon>
        <taxon>Pseudomonadota</taxon>
        <taxon>Betaproteobacteria</taxon>
        <taxon>Burkholderiales</taxon>
        <taxon>Burkholderiaceae</taxon>
        <taxon>Burkholderia</taxon>
        <taxon>pseudomallei group</taxon>
    </lineage>
</organism>
<reference evidence="2" key="1">
    <citation type="submission" date="2007-08" db="EMBL/GenBank/DDBJ databases">
        <title>Annotation of Burkholderia pseudomallei 1710a.</title>
        <authorList>
            <person name="Harkins D.M."/>
            <person name="DeShazer D."/>
            <person name="Woods D.E."/>
            <person name="Brinkac L.M."/>
            <person name="Brown K.A."/>
            <person name="Hung G.C."/>
            <person name="Tuanyok A."/>
            <person name="Zhang B."/>
            <person name="Nierman W.C."/>
        </authorList>
    </citation>
    <scope>NUCLEOTIDE SEQUENCE [LARGE SCALE GENOMIC DNA]</scope>
    <source>
        <strain evidence="2">1710a</strain>
    </source>
</reference>
<evidence type="ECO:0000313" key="2">
    <source>
        <dbReference type="Proteomes" id="UP000001812"/>
    </source>
</evidence>
<dbReference type="Proteomes" id="UP000001812">
    <property type="component" value="Chromosome I"/>
</dbReference>
<dbReference type="HOGENOM" id="CLU_3213507_0_0_4"/>
<dbReference type="AlphaFoldDB" id="A0A0E1W0Y3"/>
<name>A0A0E1W0Y3_BURPE</name>
<gene>
    <name evidence="1" type="ORF">BURPS1710A_1409</name>
</gene>
<dbReference type="EMBL" id="CM000832">
    <property type="protein sequence ID" value="EET06850.1"/>
    <property type="molecule type" value="Genomic_DNA"/>
</dbReference>
<sequence>MGAGRLRAKRIVSAHYNHVSGRSTEAGCVSRFSFNSTLFFRSTV</sequence>